<evidence type="ECO:0000256" key="1">
    <source>
        <dbReference type="ARBA" id="ARBA00004123"/>
    </source>
</evidence>
<dbReference type="AlphaFoldDB" id="A0A6P4JJY1"/>
<dbReference type="Pfam" id="PF04969">
    <property type="entry name" value="CS"/>
    <property type="match status" value="1"/>
</dbReference>
<evidence type="ECO:0000256" key="5">
    <source>
        <dbReference type="ARBA" id="ARBA00023242"/>
    </source>
</evidence>
<keyword evidence="4" id="KW-0963">Cytoplasm</keyword>
<gene>
    <name evidence="9" type="primary">LOC108083600</name>
</gene>
<dbReference type="RefSeq" id="XP_017034954.1">
    <property type="nucleotide sequence ID" value="XM_017179465.3"/>
</dbReference>
<organism evidence="8 9">
    <name type="scientific">Drosophila kikkawai</name>
    <name type="common">Fruit fly</name>
    <dbReference type="NCBI Taxonomy" id="30033"/>
    <lineage>
        <taxon>Eukaryota</taxon>
        <taxon>Metazoa</taxon>
        <taxon>Ecdysozoa</taxon>
        <taxon>Arthropoda</taxon>
        <taxon>Hexapoda</taxon>
        <taxon>Insecta</taxon>
        <taxon>Pterygota</taxon>
        <taxon>Neoptera</taxon>
        <taxon>Endopterygota</taxon>
        <taxon>Diptera</taxon>
        <taxon>Brachycera</taxon>
        <taxon>Muscomorpha</taxon>
        <taxon>Ephydroidea</taxon>
        <taxon>Drosophilidae</taxon>
        <taxon>Drosophila</taxon>
        <taxon>Sophophora</taxon>
    </lineage>
</organism>
<evidence type="ECO:0000313" key="9">
    <source>
        <dbReference type="RefSeq" id="XP_017034954.1"/>
    </source>
</evidence>
<keyword evidence="5" id="KW-0539">Nucleus</keyword>
<evidence type="ECO:0000259" key="7">
    <source>
        <dbReference type="PROSITE" id="PS51203"/>
    </source>
</evidence>
<evidence type="ECO:0000313" key="8">
    <source>
        <dbReference type="Proteomes" id="UP001652661"/>
    </source>
</evidence>
<comment type="subcellular location">
    <subcellularLocation>
        <location evidence="2">Cytoplasm</location>
    </subcellularLocation>
    <subcellularLocation>
        <location evidence="1">Nucleus</location>
    </subcellularLocation>
</comment>
<evidence type="ECO:0000256" key="4">
    <source>
        <dbReference type="ARBA" id="ARBA00022490"/>
    </source>
</evidence>
<dbReference type="InterPro" id="IPR007052">
    <property type="entry name" value="CS_dom"/>
</dbReference>
<dbReference type="OrthoDB" id="428655at2759"/>
<dbReference type="Proteomes" id="UP001652661">
    <property type="component" value="Chromosome X"/>
</dbReference>
<dbReference type="GO" id="GO:0005634">
    <property type="term" value="C:nucleus"/>
    <property type="evidence" value="ECO:0007669"/>
    <property type="project" value="UniProtKB-SubCell"/>
</dbReference>
<dbReference type="SUPFAM" id="SSF49764">
    <property type="entry name" value="HSP20-like chaperones"/>
    <property type="match status" value="1"/>
</dbReference>
<proteinExistence type="predicted"/>
<evidence type="ECO:0000256" key="2">
    <source>
        <dbReference type="ARBA" id="ARBA00004496"/>
    </source>
</evidence>
<evidence type="ECO:0000256" key="3">
    <source>
        <dbReference type="ARBA" id="ARBA00018915"/>
    </source>
</evidence>
<protein>
    <recommendedName>
        <fullName evidence="3">NudC domain-containing protein 1</fullName>
    </recommendedName>
</protein>
<reference evidence="9" key="1">
    <citation type="submission" date="2025-08" db="UniProtKB">
        <authorList>
            <consortium name="RefSeq"/>
        </authorList>
    </citation>
    <scope>IDENTIFICATION</scope>
    <source>
        <strain evidence="9">14028-0561.14</strain>
        <tissue evidence="9">Whole fly</tissue>
    </source>
</reference>
<feature type="region of interest" description="Disordered" evidence="6">
    <location>
        <begin position="385"/>
        <end position="407"/>
    </location>
</feature>
<dbReference type="InterPro" id="IPR008978">
    <property type="entry name" value="HSP20-like_chaperone"/>
</dbReference>
<dbReference type="CDD" id="cd06467">
    <property type="entry name" value="p23_NUDC_like"/>
    <property type="match status" value="1"/>
</dbReference>
<dbReference type="Gene3D" id="2.60.40.790">
    <property type="match status" value="1"/>
</dbReference>
<keyword evidence="8" id="KW-1185">Reference proteome</keyword>
<feature type="domain" description="CS" evidence="7">
    <location>
        <begin position="296"/>
        <end position="383"/>
    </location>
</feature>
<dbReference type="GO" id="GO:0005737">
    <property type="term" value="C:cytoplasm"/>
    <property type="evidence" value="ECO:0007669"/>
    <property type="project" value="UniProtKB-SubCell"/>
</dbReference>
<accession>A0A6P4JJY1</accession>
<name>A0A6P4JJY1_DROKI</name>
<dbReference type="PANTHER" id="PTHR21664:SF1">
    <property type="entry name" value="NUDC DOMAIN-CONTAINING PROTEIN 1"/>
    <property type="match status" value="1"/>
</dbReference>
<dbReference type="PANTHER" id="PTHR21664">
    <property type="entry name" value="CHRONIC MYELOGENOUS LEUKEMIA TUMOR ANTIGEN 66"/>
    <property type="match status" value="1"/>
</dbReference>
<dbReference type="OMA" id="DTRFVHH"/>
<dbReference type="InterPro" id="IPR037895">
    <property type="entry name" value="NUDCD1"/>
</dbReference>
<dbReference type="PROSITE" id="PS51203">
    <property type="entry name" value="CS"/>
    <property type="match status" value="1"/>
</dbReference>
<dbReference type="GeneID" id="108083600"/>
<sequence length="588" mass="66280">MSAVELSVDRNLVCSNFDGYKLSFDPVPVFREELPVRPSKLDPSWNEYSRLLGELFARHNLLCVDPWMRHNTYFINAQHQVMQCIYDPQIGHTLGLRVVYTIEKLDHGDGHSQMSGDYNYSMCFVSERFSVICDGISTYHLLDTGDRSRISTDQWQLVTRTPVDKESGTRGYIMYDARLDVVQERKQISLVAGHVSRRETWISYLDIIWGQLAFNQDINEWKYTIRQRLQTTGSLQYCAFEPRAESLILASNRKIETREEAEAAATVAATTPLATLHRPMLNGHDVAATEDAEDDRGVRMYTWNQSNSDLILRFPLPETATIADITIRCTSTTVEVIYLEQVLLTGELYQPVLPDSLVSVVEASALHMSLDKQTEQDRWPRLLKGDGDDGVEEDVGGPPSTAGLPIPNLEDPIEECDLGNPDDDNKIVRFNLPENKITHTIFLGSQPLLFVTNIRPGFPAAFATRQGVDASVWLQVYQPSRPDEWGVRHVGQLNAMGYVQASKENHKFTACCPEFEYSVICEGRRNVLVYHSRHESAEGLRKRNGPPVVVGKQNLITIDYEHGDILGVATASNVITILTEGALLHLQL</sequence>
<evidence type="ECO:0000256" key="6">
    <source>
        <dbReference type="SAM" id="MobiDB-lite"/>
    </source>
</evidence>